<dbReference type="OrthoDB" id="267932at2759"/>
<dbReference type="Proteomes" id="UP000037923">
    <property type="component" value="Unassembled WGS sequence"/>
</dbReference>
<evidence type="ECO:0000313" key="3">
    <source>
        <dbReference type="Proteomes" id="UP000037923"/>
    </source>
</evidence>
<gene>
    <name evidence="2" type="ORF">ABB37_08418</name>
</gene>
<evidence type="ECO:0000256" key="1">
    <source>
        <dbReference type="SAM" id="Phobius"/>
    </source>
</evidence>
<feature type="transmembrane region" description="Helical" evidence="1">
    <location>
        <begin position="92"/>
        <end position="112"/>
    </location>
</feature>
<keyword evidence="1" id="KW-0812">Transmembrane</keyword>
<dbReference type="RefSeq" id="XP_015653965.1">
    <property type="nucleotide sequence ID" value="XM_015807426.1"/>
</dbReference>
<name>A0A0M9FTG1_LEPPY</name>
<keyword evidence="1" id="KW-0472">Membrane</keyword>
<dbReference type="AlphaFoldDB" id="A0A0M9FTG1"/>
<protein>
    <submittedName>
        <fullName evidence="2">Uncharacterized protein</fullName>
    </submittedName>
</protein>
<evidence type="ECO:0000313" key="2">
    <source>
        <dbReference type="EMBL" id="KPA75526.1"/>
    </source>
</evidence>
<dbReference type="EMBL" id="LGTL01000024">
    <property type="protein sequence ID" value="KPA75526.1"/>
    <property type="molecule type" value="Genomic_DNA"/>
</dbReference>
<accession>A0A0M9FTG1</accession>
<organism evidence="2 3">
    <name type="scientific">Leptomonas pyrrhocoris</name>
    <name type="common">Firebug parasite</name>
    <dbReference type="NCBI Taxonomy" id="157538"/>
    <lineage>
        <taxon>Eukaryota</taxon>
        <taxon>Discoba</taxon>
        <taxon>Euglenozoa</taxon>
        <taxon>Kinetoplastea</taxon>
        <taxon>Metakinetoplastina</taxon>
        <taxon>Trypanosomatida</taxon>
        <taxon>Trypanosomatidae</taxon>
        <taxon>Leishmaniinae</taxon>
        <taxon>Leptomonas</taxon>
    </lineage>
</organism>
<dbReference type="GeneID" id="26908702"/>
<dbReference type="VEuPathDB" id="TriTrypDB:LpyrH10_24_0580"/>
<sequence>MFAVDSATAAAAAATEQRESPVVPTSLLSSSAYTCTAGQRVLRSLVWLMPPVCVSGIRPSNRDDAAAAVAWTTPNQVALLLTLLNERYLQMAYLYVSVALPLGFACVVYHLVRELCVYVQPRRLLTFLGAARLRVETGRKSQERLL</sequence>
<comment type="caution">
    <text evidence="2">The sequence shown here is derived from an EMBL/GenBank/DDBJ whole genome shotgun (WGS) entry which is preliminary data.</text>
</comment>
<keyword evidence="3" id="KW-1185">Reference proteome</keyword>
<proteinExistence type="predicted"/>
<reference evidence="2 3" key="1">
    <citation type="submission" date="2015-07" db="EMBL/GenBank/DDBJ databases">
        <title>High-quality genome of monoxenous trypanosomatid Leptomonas pyrrhocoris.</title>
        <authorList>
            <person name="Flegontov P."/>
            <person name="Butenko A."/>
            <person name="Firsov S."/>
            <person name="Vlcek C."/>
            <person name="Logacheva M.D."/>
            <person name="Field M."/>
            <person name="Filatov D."/>
            <person name="Flegontova O."/>
            <person name="Gerasimov E."/>
            <person name="Jackson A.P."/>
            <person name="Kelly S."/>
            <person name="Opperdoes F."/>
            <person name="O'Reilly A."/>
            <person name="Votypka J."/>
            <person name="Yurchenko V."/>
            <person name="Lukes J."/>
        </authorList>
    </citation>
    <scope>NUCLEOTIDE SEQUENCE [LARGE SCALE GENOMIC DNA]</scope>
    <source>
        <strain evidence="2">H10</strain>
    </source>
</reference>
<keyword evidence="1" id="KW-1133">Transmembrane helix</keyword>